<dbReference type="AlphaFoldDB" id="R8VZ90"/>
<evidence type="ECO:0000313" key="1">
    <source>
        <dbReference type="EMBL" id="EOQ38005.1"/>
    </source>
</evidence>
<protein>
    <submittedName>
        <fullName evidence="1">Uncharacterized protein</fullName>
    </submittedName>
</protein>
<accession>R8VZ90</accession>
<dbReference type="EMBL" id="AQOB01000004">
    <property type="protein sequence ID" value="EOQ38005.1"/>
    <property type="molecule type" value="Genomic_DNA"/>
</dbReference>
<sequence length="151" mass="17998">MSVCTFIASDFPLMEAAPNHDYPNEIDIDNSTIYDGGADDNYFLHFFMDVQNYTQKVNGVYLEWNYTEGRAEQIIEYIKNALKNTPSIELWHVWLMDYYEFEDRPVIHRQTISIDEITPRHIKVIDDAEIWNTPDKMYPNRPSFYCLEIKR</sequence>
<evidence type="ECO:0000313" key="2">
    <source>
        <dbReference type="Proteomes" id="UP000013981"/>
    </source>
</evidence>
<dbReference type="HOGENOM" id="CLU_1727943_0_0_9"/>
<comment type="caution">
    <text evidence="1">The sequence shown here is derived from an EMBL/GenBank/DDBJ whole genome shotgun (WGS) entry which is preliminary data.</text>
</comment>
<gene>
    <name evidence="1" type="ORF">HMPREF1526_01033</name>
</gene>
<keyword evidence="2" id="KW-1185">Reference proteome</keyword>
<name>R8VZ90_9FIRM</name>
<organism evidence="1 2">
    <name type="scientific">Butyricicoccus pullicaecorum 1.2</name>
    <dbReference type="NCBI Taxonomy" id="1203606"/>
    <lineage>
        <taxon>Bacteria</taxon>
        <taxon>Bacillati</taxon>
        <taxon>Bacillota</taxon>
        <taxon>Clostridia</taxon>
        <taxon>Eubacteriales</taxon>
        <taxon>Butyricicoccaceae</taxon>
        <taxon>Butyricicoccus</taxon>
    </lineage>
</organism>
<reference evidence="1 2" key="1">
    <citation type="submission" date="2013-01" db="EMBL/GenBank/DDBJ databases">
        <title>The Genome Sequence of Butyricicoccus pullicaecorum 1.2.</title>
        <authorList>
            <consortium name="The Broad Institute Genome Sequencing Platform"/>
            <person name="Earl A."/>
            <person name="Ward D."/>
            <person name="Feldgarden M."/>
            <person name="Gevers D."/>
            <person name="Van Immerseel F."/>
            <person name="Eeckhaut V."/>
            <person name="Walker B."/>
            <person name="Young S.K."/>
            <person name="Zeng Q."/>
            <person name="Gargeya S."/>
            <person name="Fitzgerald M."/>
            <person name="Haas B."/>
            <person name="Abouelleil A."/>
            <person name="Alvarado L."/>
            <person name="Arachchi H.M."/>
            <person name="Berlin A.M."/>
            <person name="Chapman S.B."/>
            <person name="Dewar J."/>
            <person name="Goldberg J."/>
            <person name="Griggs A."/>
            <person name="Gujja S."/>
            <person name="Hansen M."/>
            <person name="Howarth C."/>
            <person name="Imamovic A."/>
            <person name="Larimer J."/>
            <person name="McCowan C."/>
            <person name="Murphy C."/>
            <person name="Neiman D."/>
            <person name="Pearson M."/>
            <person name="Priest M."/>
            <person name="Roberts A."/>
            <person name="Saif S."/>
            <person name="Shea T."/>
            <person name="Sisk P."/>
            <person name="Sykes S."/>
            <person name="Wortman J."/>
            <person name="Nusbaum C."/>
            <person name="Birren B."/>
        </authorList>
    </citation>
    <scope>NUCLEOTIDE SEQUENCE [LARGE SCALE GENOMIC DNA]</scope>
    <source>
        <strain evidence="1 2">1.2</strain>
    </source>
</reference>
<dbReference type="eggNOG" id="ENOG5032VS7">
    <property type="taxonomic scope" value="Bacteria"/>
</dbReference>
<dbReference type="Proteomes" id="UP000013981">
    <property type="component" value="Unassembled WGS sequence"/>
</dbReference>
<proteinExistence type="predicted"/>